<feature type="region of interest" description="Disordered" evidence="18">
    <location>
        <begin position="642"/>
        <end position="687"/>
    </location>
</feature>
<dbReference type="GO" id="GO:0007155">
    <property type="term" value="P:cell adhesion"/>
    <property type="evidence" value="ECO:0007669"/>
    <property type="project" value="UniProtKB-KW"/>
</dbReference>
<feature type="compositionally biased region" description="Basic and acidic residues" evidence="18">
    <location>
        <begin position="602"/>
        <end position="620"/>
    </location>
</feature>
<keyword evidence="5 16" id="KW-0479">Metal-binding</keyword>
<evidence type="ECO:0000256" key="18">
    <source>
        <dbReference type="SAM" id="MobiDB-lite"/>
    </source>
</evidence>
<evidence type="ECO:0000256" key="16">
    <source>
        <dbReference type="PIRSR" id="PIRSR601577-2"/>
    </source>
</evidence>
<dbReference type="Pfam" id="PF01457">
    <property type="entry name" value="Peptidase_M8"/>
    <property type="match status" value="1"/>
</dbReference>
<dbReference type="OrthoDB" id="10045365at2759"/>
<dbReference type="Gene3D" id="2.30.34.10">
    <property type="entry name" value="Leishmanolysin domain 4"/>
    <property type="match status" value="1"/>
</dbReference>
<keyword evidence="10 16" id="KW-0482">Metalloprotease</keyword>
<feature type="compositionally biased region" description="Basic and acidic residues" evidence="18">
    <location>
        <begin position="750"/>
        <end position="766"/>
    </location>
</feature>
<dbReference type="GO" id="GO:0005737">
    <property type="term" value="C:cytoplasm"/>
    <property type="evidence" value="ECO:0007669"/>
    <property type="project" value="TreeGrafter"/>
</dbReference>
<evidence type="ECO:0000256" key="1">
    <source>
        <dbReference type="ARBA" id="ARBA00001249"/>
    </source>
</evidence>
<keyword evidence="19" id="KW-1133">Transmembrane helix</keyword>
<evidence type="ECO:0000256" key="4">
    <source>
        <dbReference type="ARBA" id="ARBA00022670"/>
    </source>
</evidence>
<gene>
    <name evidence="20" type="ORF">TM35_000631230</name>
</gene>
<evidence type="ECO:0000256" key="11">
    <source>
        <dbReference type="ARBA" id="ARBA00023136"/>
    </source>
</evidence>
<feature type="binding site" evidence="16">
    <location>
        <position position="295"/>
    </location>
    <ligand>
        <name>Zn(2+)</name>
        <dbReference type="ChEBI" id="CHEBI:29105"/>
        <note>catalytic</note>
    </ligand>
</feature>
<accession>A0A1X0NGP3</accession>
<dbReference type="GO" id="GO:0046872">
    <property type="term" value="F:metal ion binding"/>
    <property type="evidence" value="ECO:0007669"/>
    <property type="project" value="UniProtKB-KW"/>
</dbReference>
<comment type="caution">
    <text evidence="20">The sequence shown here is derived from an EMBL/GenBank/DDBJ whole genome shotgun (WGS) entry which is preliminary data.</text>
</comment>
<evidence type="ECO:0000256" key="6">
    <source>
        <dbReference type="ARBA" id="ARBA00022729"/>
    </source>
</evidence>
<comment type="similarity">
    <text evidence="3 17">Belongs to the peptidase M8 family.</text>
</comment>
<dbReference type="AlphaFoldDB" id="A0A1X0NGP3"/>
<evidence type="ECO:0000256" key="12">
    <source>
        <dbReference type="ARBA" id="ARBA00023145"/>
    </source>
</evidence>
<keyword evidence="19" id="KW-0812">Transmembrane</keyword>
<keyword evidence="14" id="KW-0325">Glycoprotein</keyword>
<keyword evidence="9" id="KW-0130">Cell adhesion</keyword>
<keyword evidence="8 16" id="KW-0862">Zinc</keyword>
<feature type="region of interest" description="Disordered" evidence="18">
    <location>
        <begin position="700"/>
        <end position="815"/>
    </location>
</feature>
<feature type="compositionally biased region" description="Polar residues" evidence="18">
    <location>
        <begin position="575"/>
        <end position="592"/>
    </location>
</feature>
<feature type="compositionally biased region" description="Polar residues" evidence="18">
    <location>
        <begin position="705"/>
        <end position="719"/>
    </location>
</feature>
<evidence type="ECO:0000256" key="14">
    <source>
        <dbReference type="ARBA" id="ARBA00023180"/>
    </source>
</evidence>
<feature type="chain" id="PRO_5023968590" description="Leishmanolysin-like peptidase" evidence="17">
    <location>
        <begin position="26"/>
        <end position="856"/>
    </location>
</feature>
<dbReference type="RefSeq" id="XP_028877689.1">
    <property type="nucleotide sequence ID" value="XM_029031038.1"/>
</dbReference>
<evidence type="ECO:0000256" key="8">
    <source>
        <dbReference type="ARBA" id="ARBA00022833"/>
    </source>
</evidence>
<feature type="compositionally biased region" description="Basic and acidic residues" evidence="18">
    <location>
        <begin position="560"/>
        <end position="569"/>
    </location>
</feature>
<feature type="transmembrane region" description="Helical" evidence="19">
    <location>
        <begin position="836"/>
        <end position="855"/>
    </location>
</feature>
<name>A0A1X0NGP3_9TRYP</name>
<evidence type="ECO:0000256" key="17">
    <source>
        <dbReference type="RuleBase" id="RU366077"/>
    </source>
</evidence>
<evidence type="ECO:0000313" key="21">
    <source>
        <dbReference type="Proteomes" id="UP000192257"/>
    </source>
</evidence>
<keyword evidence="13" id="KW-1015">Disulfide bond</keyword>
<organism evidence="20 21">
    <name type="scientific">Trypanosoma theileri</name>
    <dbReference type="NCBI Taxonomy" id="67003"/>
    <lineage>
        <taxon>Eukaryota</taxon>
        <taxon>Discoba</taxon>
        <taxon>Euglenozoa</taxon>
        <taxon>Kinetoplastea</taxon>
        <taxon>Metakinetoplastina</taxon>
        <taxon>Trypanosomatida</taxon>
        <taxon>Trypanosomatidae</taxon>
        <taxon>Trypanosoma</taxon>
    </lineage>
</organism>
<dbReference type="Gene3D" id="2.10.55.10">
    <property type="entry name" value="Leishmanolysin domain 3"/>
    <property type="match status" value="1"/>
</dbReference>
<feature type="signal peptide" evidence="17">
    <location>
        <begin position="1"/>
        <end position="25"/>
    </location>
</feature>
<feature type="region of interest" description="Disordered" evidence="18">
    <location>
        <begin position="560"/>
        <end position="630"/>
    </location>
</feature>
<dbReference type="PANTHER" id="PTHR10942">
    <property type="entry name" value="LEISHMANOLYSIN-LIKE PEPTIDASE"/>
    <property type="match status" value="1"/>
</dbReference>
<comment type="catalytic activity">
    <reaction evidence="1">
        <text>Preference for hydrophobic residues at P1 and P1' and basic residues at P2' and P3'. A model nonapeptide is cleaved at -Ala-Tyr-|-Leu-Lys-Lys-.</text>
        <dbReference type="EC" id="3.4.24.36"/>
    </reaction>
</comment>
<keyword evidence="6 17" id="KW-0732">Signal</keyword>
<keyword evidence="11 19" id="KW-0472">Membrane</keyword>
<dbReference type="VEuPathDB" id="TriTrypDB:TM35_000631230"/>
<keyword evidence="4 17" id="KW-0645">Protease</keyword>
<keyword evidence="21" id="KW-1185">Reference proteome</keyword>
<comment type="cofactor">
    <cofactor evidence="16 17">
        <name>Zn(2+)</name>
        <dbReference type="ChEBI" id="CHEBI:29105"/>
    </cofactor>
    <text evidence="16 17">Binds 1 zinc ion per subunit.</text>
</comment>
<sequence>MEKHSMRHLLWTALFLLYCSCGCLATVVQQLPQKGQSALQAYTVSNTADDKTGKEWQPIRIGVYTKRVEDVLKFCEDGKLPPEYEDEFLETDEVQEEFAELCGVKRGNKKLIAEKKDILLNKVLPKAIKLHADRLNVKQVKESLKIESEDVLPEECEGFGIPEGHKEKGIPDADFVIYASLSTNIGHGICSKDKQGRPTSAVIKFNLYDIEATRKYIRFTAHEIAHGLGFQHEFMDNLTMIEPSNKDGKSKGVSRGLTPRMVKFVKSVDKLKSHYNCDGEVKGLYLENYISWTSHWRSRIAKDELMSTYIGEPTGMYYTALTLATFHEMPFYSANFTMAEPMSWGNQSICEFLQGKKDPAETRHPNVFCEENEKVTLQCTSDRFALGMCLTKNNLGQLPNGYQYFNDISVEWDGDLMDGDAIIRPFIGTDCEDGNETLLPGSLFGRDSRCLKAEGLKITGSSDTHLNIAGVCAKVKCDNEKKEVSVQLKGYTENNKEWHECSDDKANVELTDSEFSGGTIKCPKYEEVCIGLLETEAPSNITFYNGTKFTDGYVDLHDENKEEEEKTTKNFEPPHSQSVSPTVPTNVNQNVGSLPVATPLARENEERQKHQGPDEHRDASQKSPESMGVQNRVAPTVVQVSSSGTANAGNDNGSAVGTVGTSSNGRNLINAGRSTQSVPSSAPAPANTDLHETLKEKIADPPAANNDQQNATQTSTKAEPSSGPRTPAEANAQTDKHGKISSPASTEVQSDGKREENPSRWRRDVDDATSSSTSNPNSNDNPLQSTNTVNGADDRSSGTVNSDALNGTKFTEGQIKEETLNHTNIMSALGPDSSIMVSYMAPLALLVCVVGFVMVP</sequence>
<dbReference type="EC" id="3.4.24.-" evidence="17"/>
<protein>
    <recommendedName>
        <fullName evidence="17">Leishmanolysin-like peptidase</fullName>
        <ecNumber evidence="17">3.4.24.-</ecNumber>
    </recommendedName>
</protein>
<dbReference type="PRINTS" id="PR00782">
    <property type="entry name" value="LSHMANOLYSIN"/>
</dbReference>
<comment type="subcellular location">
    <subcellularLocation>
        <location evidence="2">Membrane</location>
    </subcellularLocation>
</comment>
<dbReference type="Gene3D" id="3.90.132.10">
    <property type="entry name" value="Leishmanolysin , domain 2"/>
    <property type="match status" value="1"/>
</dbReference>
<evidence type="ECO:0000256" key="10">
    <source>
        <dbReference type="ARBA" id="ARBA00023049"/>
    </source>
</evidence>
<reference evidence="20 21" key="1">
    <citation type="submission" date="2017-03" db="EMBL/GenBank/DDBJ databases">
        <title>An alternative strategy for trypanosome survival in the mammalian bloodstream revealed through genome and transcriptome analysis of the ubiquitous bovine parasite Trypanosoma (Megatrypanum) theileri.</title>
        <authorList>
            <person name="Kelly S."/>
            <person name="Ivens A."/>
            <person name="Mott A."/>
            <person name="O'Neill E."/>
            <person name="Emms D."/>
            <person name="Macleod O."/>
            <person name="Voorheis P."/>
            <person name="Matthews J."/>
            <person name="Matthews K."/>
            <person name="Carrington M."/>
        </authorList>
    </citation>
    <scope>NUCLEOTIDE SEQUENCE [LARGE SCALE GENOMIC DNA]</scope>
    <source>
        <strain evidence="20">Edinburgh</strain>
    </source>
</reference>
<evidence type="ECO:0000256" key="5">
    <source>
        <dbReference type="ARBA" id="ARBA00022723"/>
    </source>
</evidence>
<feature type="binding site" evidence="16">
    <location>
        <position position="222"/>
    </location>
    <ligand>
        <name>Zn(2+)</name>
        <dbReference type="ChEBI" id="CHEBI:29105"/>
        <note>catalytic</note>
    </ligand>
</feature>
<evidence type="ECO:0000256" key="15">
    <source>
        <dbReference type="PIRSR" id="PIRSR601577-1"/>
    </source>
</evidence>
<evidence type="ECO:0000256" key="19">
    <source>
        <dbReference type="SAM" id="Phobius"/>
    </source>
</evidence>
<feature type="compositionally biased region" description="Polar residues" evidence="18">
    <location>
        <begin position="797"/>
        <end position="811"/>
    </location>
</feature>
<feature type="active site" evidence="15">
    <location>
        <position position="223"/>
    </location>
</feature>
<dbReference type="EMBL" id="NBCO01000063">
    <property type="protein sequence ID" value="ORC83623.1"/>
    <property type="molecule type" value="Genomic_DNA"/>
</dbReference>
<dbReference type="GO" id="GO:0004222">
    <property type="term" value="F:metalloendopeptidase activity"/>
    <property type="evidence" value="ECO:0007669"/>
    <property type="project" value="UniProtKB-UniRule"/>
</dbReference>
<evidence type="ECO:0000256" key="9">
    <source>
        <dbReference type="ARBA" id="ARBA00022889"/>
    </source>
</evidence>
<feature type="compositionally biased region" description="Polar residues" evidence="18">
    <location>
        <begin position="642"/>
        <end position="680"/>
    </location>
</feature>
<dbReference type="SUPFAM" id="SSF55486">
    <property type="entry name" value="Metalloproteases ('zincins'), catalytic domain"/>
    <property type="match status" value="1"/>
</dbReference>
<dbReference type="Proteomes" id="UP000192257">
    <property type="component" value="Unassembled WGS sequence"/>
</dbReference>
<dbReference type="GO" id="GO:0016020">
    <property type="term" value="C:membrane"/>
    <property type="evidence" value="ECO:0007669"/>
    <property type="project" value="UniProtKB-SubCell"/>
</dbReference>
<keyword evidence="12" id="KW-0865">Zymogen</keyword>
<dbReference type="GO" id="GO:0006508">
    <property type="term" value="P:proteolysis"/>
    <property type="evidence" value="ECO:0007669"/>
    <property type="project" value="UniProtKB-KW"/>
</dbReference>
<keyword evidence="7 17" id="KW-0378">Hydrolase</keyword>
<dbReference type="Gene3D" id="3.10.170.20">
    <property type="match status" value="1"/>
</dbReference>
<evidence type="ECO:0000256" key="7">
    <source>
        <dbReference type="ARBA" id="ARBA00022801"/>
    </source>
</evidence>
<dbReference type="GeneID" id="39990818"/>
<evidence type="ECO:0000256" key="3">
    <source>
        <dbReference type="ARBA" id="ARBA00005860"/>
    </source>
</evidence>
<evidence type="ECO:0000256" key="13">
    <source>
        <dbReference type="ARBA" id="ARBA00023157"/>
    </source>
</evidence>
<proteinExistence type="inferred from homology"/>
<feature type="binding site" evidence="16">
    <location>
        <position position="226"/>
    </location>
    <ligand>
        <name>Zn(2+)</name>
        <dbReference type="ChEBI" id="CHEBI:29105"/>
        <note>catalytic</note>
    </ligand>
</feature>
<dbReference type="PANTHER" id="PTHR10942:SF0">
    <property type="entry name" value="LEISHMANOLYSIN-LIKE PEPTIDASE"/>
    <property type="match status" value="1"/>
</dbReference>
<evidence type="ECO:0000256" key="2">
    <source>
        <dbReference type="ARBA" id="ARBA00004370"/>
    </source>
</evidence>
<feature type="compositionally biased region" description="Low complexity" evidence="18">
    <location>
        <begin position="769"/>
        <end position="782"/>
    </location>
</feature>
<evidence type="ECO:0000313" key="20">
    <source>
        <dbReference type="EMBL" id="ORC83623.1"/>
    </source>
</evidence>
<dbReference type="InterPro" id="IPR001577">
    <property type="entry name" value="Peptidase_M8"/>
</dbReference>